<accession>A0ABX3A000</accession>
<dbReference type="EMBL" id="MDTU01000001">
    <property type="protein sequence ID" value="ODN41805.1"/>
    <property type="molecule type" value="Genomic_DNA"/>
</dbReference>
<keyword evidence="3" id="KW-1185">Reference proteome</keyword>
<keyword evidence="1" id="KW-0732">Signal</keyword>
<evidence type="ECO:0000313" key="2">
    <source>
        <dbReference type="EMBL" id="ODN41805.1"/>
    </source>
</evidence>
<evidence type="ECO:0000256" key="1">
    <source>
        <dbReference type="SAM" id="SignalP"/>
    </source>
</evidence>
<name>A0ABX3A000_9GAMM</name>
<sequence>MLRVTLLCLFLIVFTIAKSSANPQIDVIALKVGQQIGKKIREECHSLSTDQVADDLPSQTDKERAWKIYSNSYEHCMTEALQIMKKDLSTIDVQVMKSNG</sequence>
<feature type="chain" id="PRO_5045814891" description="Secreted protein" evidence="1">
    <location>
        <begin position="22"/>
        <end position="100"/>
    </location>
</feature>
<evidence type="ECO:0008006" key="4">
    <source>
        <dbReference type="Google" id="ProtNLM"/>
    </source>
</evidence>
<evidence type="ECO:0000313" key="3">
    <source>
        <dbReference type="Proteomes" id="UP000094329"/>
    </source>
</evidence>
<dbReference type="RefSeq" id="WP_069311607.1">
    <property type="nucleotide sequence ID" value="NZ_MDTU01000001.1"/>
</dbReference>
<proteinExistence type="predicted"/>
<gene>
    <name evidence="2" type="ORF">BGC07_00930</name>
</gene>
<feature type="signal peptide" evidence="1">
    <location>
        <begin position="1"/>
        <end position="21"/>
    </location>
</feature>
<comment type="caution">
    <text evidence="2">The sequence shown here is derived from an EMBL/GenBank/DDBJ whole genome shotgun (WGS) entry which is preliminary data.</text>
</comment>
<dbReference type="Proteomes" id="UP000094329">
    <property type="component" value="Unassembled WGS sequence"/>
</dbReference>
<organism evidence="2 3">
    <name type="scientific">Piscirickettsia litoralis</name>
    <dbReference type="NCBI Taxonomy" id="1891921"/>
    <lineage>
        <taxon>Bacteria</taxon>
        <taxon>Pseudomonadati</taxon>
        <taxon>Pseudomonadota</taxon>
        <taxon>Gammaproteobacteria</taxon>
        <taxon>Thiotrichales</taxon>
        <taxon>Piscirickettsiaceae</taxon>
        <taxon>Piscirickettsia</taxon>
    </lineage>
</organism>
<reference evidence="2 3" key="1">
    <citation type="submission" date="2016-08" db="EMBL/GenBank/DDBJ databases">
        <title>Draft genome sequence of Candidatus Piscirickettsia litoralis, from seawater.</title>
        <authorList>
            <person name="Wan X."/>
            <person name="Lee A.J."/>
            <person name="Hou S."/>
            <person name="Donachie S.P."/>
        </authorList>
    </citation>
    <scope>NUCLEOTIDE SEQUENCE [LARGE SCALE GENOMIC DNA]</scope>
    <source>
        <strain evidence="2 3">Y2</strain>
    </source>
</reference>
<protein>
    <recommendedName>
        <fullName evidence="4">Secreted protein</fullName>
    </recommendedName>
</protein>